<proteinExistence type="predicted"/>
<dbReference type="Proteomes" id="UP000233769">
    <property type="component" value="Chromosome tk0001"/>
</dbReference>
<accession>A0A2N9AY94</accession>
<dbReference type="AlphaFoldDB" id="A0A2N9AY94"/>
<sequence length="165" mass="18523">MGRRPKRRRPRVTKNSTLAPISWPMAGSQKNQRPDRLGACRMTLDDARDDFSRLHRLFTFHLGVAVGLAWLTTLYAAASAPWVRNIRALIDPTDPMRIESTLSYLFVMPAVLTLAWASAYFGRETMRRFQTLPNQTLEFAAAAMVAFGVFYLSIDRAVAVIGAGF</sequence>
<protein>
    <submittedName>
        <fullName evidence="2">Uncharacterized protein</fullName>
    </submittedName>
</protein>
<keyword evidence="1" id="KW-0472">Membrane</keyword>
<gene>
    <name evidence="2" type="ORF">TK0001_5723</name>
</gene>
<dbReference type="EMBL" id="LT962688">
    <property type="protein sequence ID" value="SOR32289.1"/>
    <property type="molecule type" value="Genomic_DNA"/>
</dbReference>
<keyword evidence="1" id="KW-1133">Transmembrane helix</keyword>
<evidence type="ECO:0000256" key="1">
    <source>
        <dbReference type="SAM" id="Phobius"/>
    </source>
</evidence>
<evidence type="ECO:0000313" key="2">
    <source>
        <dbReference type="EMBL" id="SOR32289.1"/>
    </source>
</evidence>
<name>A0A2N9AY94_METEX</name>
<keyword evidence="1" id="KW-0812">Transmembrane</keyword>
<feature type="transmembrane region" description="Helical" evidence="1">
    <location>
        <begin position="134"/>
        <end position="154"/>
    </location>
</feature>
<reference evidence="3" key="1">
    <citation type="submission" date="2017-10" db="EMBL/GenBank/DDBJ databases">
        <authorList>
            <person name="Regsiter A."/>
            <person name="William W."/>
        </authorList>
    </citation>
    <scope>NUCLEOTIDE SEQUENCE [LARGE SCALE GENOMIC DNA]</scope>
</reference>
<evidence type="ECO:0000313" key="3">
    <source>
        <dbReference type="Proteomes" id="UP000233769"/>
    </source>
</evidence>
<organism evidence="2 3">
    <name type="scientific">Methylorubrum extorquens</name>
    <name type="common">Methylobacterium dichloromethanicum</name>
    <name type="synonym">Methylobacterium extorquens</name>
    <dbReference type="NCBI Taxonomy" id="408"/>
    <lineage>
        <taxon>Bacteria</taxon>
        <taxon>Pseudomonadati</taxon>
        <taxon>Pseudomonadota</taxon>
        <taxon>Alphaproteobacteria</taxon>
        <taxon>Hyphomicrobiales</taxon>
        <taxon>Methylobacteriaceae</taxon>
        <taxon>Methylorubrum</taxon>
    </lineage>
</organism>
<feature type="transmembrane region" description="Helical" evidence="1">
    <location>
        <begin position="58"/>
        <end position="82"/>
    </location>
</feature>
<feature type="transmembrane region" description="Helical" evidence="1">
    <location>
        <begin position="102"/>
        <end position="122"/>
    </location>
</feature>